<dbReference type="Proteomes" id="UP000516046">
    <property type="component" value="Chromosome"/>
</dbReference>
<feature type="transmembrane region" description="Helical" evidence="1">
    <location>
        <begin position="112"/>
        <end position="133"/>
    </location>
</feature>
<keyword evidence="1" id="KW-1133">Transmembrane helix</keyword>
<dbReference type="Pfam" id="PF04018">
    <property type="entry name" value="VCA0040-like"/>
    <property type="match status" value="1"/>
</dbReference>
<keyword evidence="1" id="KW-0472">Membrane</keyword>
<reference evidence="2 3" key="1">
    <citation type="submission" date="2020-08" db="EMBL/GenBank/DDBJ databases">
        <authorList>
            <person name="Ren C."/>
            <person name="Gu Y."/>
            <person name="Xu Y."/>
        </authorList>
    </citation>
    <scope>NUCLEOTIDE SEQUENCE [LARGE SCALE GENOMIC DNA]</scope>
    <source>
        <strain evidence="2 3">LBM18003</strain>
    </source>
</reference>
<gene>
    <name evidence="2" type="ORF">H6X83_12605</name>
</gene>
<dbReference type="KEGG" id="caml:H6X83_12605"/>
<evidence type="ECO:0000256" key="1">
    <source>
        <dbReference type="SAM" id="Phobius"/>
    </source>
</evidence>
<feature type="transmembrane region" description="Helical" evidence="1">
    <location>
        <begin position="52"/>
        <end position="74"/>
    </location>
</feature>
<feature type="transmembrane region" description="Helical" evidence="1">
    <location>
        <begin position="191"/>
        <end position="210"/>
    </location>
</feature>
<sequence length="289" mass="30789">MRFIKDLLCGAVMGIAEIIPGVSGGTMAVLMNIYDKLIGAISHLKEQFKKSVLYLLPIVLGMGLSILALSHVISPLLQNYPMQVNFLFLGLVIGIIPMLFRRACKGGVKPVHILPFIITLAIMIVLACFYSLTNSSVISTMDAGTFIRFALVGFLAAVCLILPGISGSMIMVIFGIYASVIAAISKLNIMMLIPVAIGVLCGLLFGSKIIDYCLHRFPQATFFAILGLVSGSTISLVQRALLPESANKVFTLPGAGGIAVAIVMLAVGIVVSLFFTSERMMNAGEAKED</sequence>
<dbReference type="EMBL" id="CP060696">
    <property type="protein sequence ID" value="QNO17748.1"/>
    <property type="molecule type" value="Genomic_DNA"/>
</dbReference>
<proteinExistence type="predicted"/>
<protein>
    <submittedName>
        <fullName evidence="2">DUF368 domain-containing protein</fullName>
    </submittedName>
</protein>
<dbReference type="InterPro" id="IPR007163">
    <property type="entry name" value="VCA0040-like"/>
</dbReference>
<keyword evidence="1" id="KW-0812">Transmembrane</keyword>
<evidence type="ECO:0000313" key="3">
    <source>
        <dbReference type="Proteomes" id="UP000516046"/>
    </source>
</evidence>
<dbReference type="PANTHER" id="PTHR37308:SF1">
    <property type="entry name" value="POLYPRENYL-PHOSPHATE TRANSPORTER"/>
    <property type="match status" value="1"/>
</dbReference>
<feature type="transmembrane region" description="Helical" evidence="1">
    <location>
        <begin position="254"/>
        <end position="275"/>
    </location>
</feature>
<feature type="transmembrane region" description="Helical" evidence="1">
    <location>
        <begin position="145"/>
        <end position="162"/>
    </location>
</feature>
<feature type="transmembrane region" description="Helical" evidence="1">
    <location>
        <begin position="222"/>
        <end position="242"/>
    </location>
</feature>
<dbReference type="AlphaFoldDB" id="A0A7G9WGD6"/>
<keyword evidence="3" id="KW-1185">Reference proteome</keyword>
<organism evidence="2 3">
    <name type="scientific">Caproicibacterium amylolyticum</name>
    <dbReference type="NCBI Taxonomy" id="2766537"/>
    <lineage>
        <taxon>Bacteria</taxon>
        <taxon>Bacillati</taxon>
        <taxon>Bacillota</taxon>
        <taxon>Clostridia</taxon>
        <taxon>Eubacteriales</taxon>
        <taxon>Oscillospiraceae</taxon>
        <taxon>Caproicibacterium</taxon>
    </lineage>
</organism>
<evidence type="ECO:0000313" key="2">
    <source>
        <dbReference type="EMBL" id="QNO17748.1"/>
    </source>
</evidence>
<dbReference type="PANTHER" id="PTHR37308">
    <property type="entry name" value="INTEGRAL MEMBRANE PROTEIN"/>
    <property type="match status" value="1"/>
</dbReference>
<feature type="transmembrane region" description="Helical" evidence="1">
    <location>
        <begin position="80"/>
        <end position="100"/>
    </location>
</feature>
<accession>A0A7G9WGD6</accession>
<feature type="transmembrane region" description="Helical" evidence="1">
    <location>
        <begin position="12"/>
        <end position="31"/>
    </location>
</feature>
<dbReference type="RefSeq" id="WP_212506812.1">
    <property type="nucleotide sequence ID" value="NZ_CP060696.1"/>
</dbReference>
<name>A0A7G9WGD6_9FIRM</name>